<accession>A0A6M3JS14</accession>
<evidence type="ECO:0000313" key="1">
    <source>
        <dbReference type="EMBL" id="QJA72108.1"/>
    </source>
</evidence>
<name>A0A6M3JS14_9ZZZZ</name>
<organism evidence="1">
    <name type="scientific">viral metagenome</name>
    <dbReference type="NCBI Taxonomy" id="1070528"/>
    <lineage>
        <taxon>unclassified sequences</taxon>
        <taxon>metagenomes</taxon>
        <taxon>organismal metagenomes</taxon>
    </lineage>
</organism>
<dbReference type="EMBL" id="MT141925">
    <property type="protein sequence ID" value="QJA72108.1"/>
    <property type="molecule type" value="Genomic_DNA"/>
</dbReference>
<reference evidence="1" key="1">
    <citation type="submission" date="2020-03" db="EMBL/GenBank/DDBJ databases">
        <title>The deep terrestrial virosphere.</title>
        <authorList>
            <person name="Holmfeldt K."/>
            <person name="Nilsson E."/>
            <person name="Simone D."/>
            <person name="Lopez-Fernandez M."/>
            <person name="Wu X."/>
            <person name="de Brujin I."/>
            <person name="Lundin D."/>
            <person name="Andersson A."/>
            <person name="Bertilsson S."/>
            <person name="Dopson M."/>
        </authorList>
    </citation>
    <scope>NUCLEOTIDE SEQUENCE</scope>
    <source>
        <strain evidence="1">MM415A02916</strain>
    </source>
</reference>
<dbReference type="AlphaFoldDB" id="A0A6M3JS14"/>
<gene>
    <name evidence="1" type="ORF">MM415A02916_0004</name>
</gene>
<sequence length="40" mass="4608">MKRKIKMSKFDKIAMWLGTLVAILLTLGYVLKASGYWKGF</sequence>
<protein>
    <submittedName>
        <fullName evidence="1">Uncharacterized protein</fullName>
    </submittedName>
</protein>
<proteinExistence type="predicted"/>